<evidence type="ECO:0000313" key="2">
    <source>
        <dbReference type="Proteomes" id="UP001187531"/>
    </source>
</evidence>
<proteinExistence type="predicted"/>
<gene>
    <name evidence="1" type="ORF">QYM36_002864</name>
</gene>
<protein>
    <recommendedName>
        <fullName evidence="3">HTH CENPB-type domain-containing protein</fullName>
    </recommendedName>
</protein>
<keyword evidence="2" id="KW-1185">Reference proteome</keyword>
<reference evidence="1" key="1">
    <citation type="submission" date="2023-07" db="EMBL/GenBank/DDBJ databases">
        <title>Chromosome-level genome assembly of Artemia franciscana.</title>
        <authorList>
            <person name="Jo E."/>
        </authorList>
    </citation>
    <scope>NUCLEOTIDE SEQUENCE</scope>
    <source>
        <tissue evidence="1">Whole body</tissue>
    </source>
</reference>
<dbReference type="Proteomes" id="UP001187531">
    <property type="component" value="Unassembled WGS sequence"/>
</dbReference>
<accession>A0AA88I618</accession>
<name>A0AA88I618_ARTSF</name>
<dbReference type="EMBL" id="JAVRJZ010000005">
    <property type="protein sequence ID" value="KAK2722465.1"/>
    <property type="molecule type" value="Genomic_DNA"/>
</dbReference>
<dbReference type="AlphaFoldDB" id="A0AA88I618"/>
<evidence type="ECO:0008006" key="3">
    <source>
        <dbReference type="Google" id="ProtNLM"/>
    </source>
</evidence>
<comment type="caution">
    <text evidence="1">The sequence shown here is derived from an EMBL/GenBank/DDBJ whole genome shotgun (WGS) entry which is preliminary data.</text>
</comment>
<organism evidence="1 2">
    <name type="scientific">Artemia franciscana</name>
    <name type="common">Brine shrimp</name>
    <name type="synonym">Artemia sanfranciscana</name>
    <dbReference type="NCBI Taxonomy" id="6661"/>
    <lineage>
        <taxon>Eukaryota</taxon>
        <taxon>Metazoa</taxon>
        <taxon>Ecdysozoa</taxon>
        <taxon>Arthropoda</taxon>
        <taxon>Crustacea</taxon>
        <taxon>Branchiopoda</taxon>
        <taxon>Anostraca</taxon>
        <taxon>Artemiidae</taxon>
        <taxon>Artemia</taxon>
    </lineage>
</organism>
<sequence>MSDWMTKWFLRHQLPVQLLGLTNNGAAGPVRRIYRKKGPNRERKYNEEQVQQAIRDHFINRKSIREVAKLNEVPRSMQTDQIKKEGKGWEEPWIKPKRGPPPIFGEDIEAQAVTWAKDCQKVGFPVTKEQLRSTLGQVAKEKGLSHKFSKDGIPGVRFMGNFLKRNNDLTVRIAEPTHGGRATLTKERILNFFTTSKRVTSDRQKLSENDYKSCFMV</sequence>
<evidence type="ECO:0000313" key="1">
    <source>
        <dbReference type="EMBL" id="KAK2722465.1"/>
    </source>
</evidence>